<dbReference type="Pfam" id="PF10360">
    <property type="entry name" value="DUF2433"/>
    <property type="match status" value="1"/>
</dbReference>
<dbReference type="InterPro" id="IPR013941">
    <property type="entry name" value="ZDS1_C"/>
</dbReference>
<evidence type="ECO:0000313" key="3">
    <source>
        <dbReference type="EMBL" id="SPO04897.1"/>
    </source>
</evidence>
<feature type="compositionally biased region" description="Low complexity" evidence="1">
    <location>
        <begin position="611"/>
        <end position="625"/>
    </location>
</feature>
<feature type="region of interest" description="Disordered" evidence="1">
    <location>
        <begin position="1313"/>
        <end position="1422"/>
    </location>
</feature>
<feature type="compositionally biased region" description="Polar residues" evidence="1">
    <location>
        <begin position="139"/>
        <end position="154"/>
    </location>
</feature>
<feature type="compositionally biased region" description="Polar residues" evidence="1">
    <location>
        <begin position="434"/>
        <end position="462"/>
    </location>
</feature>
<feature type="compositionally biased region" description="Gly residues" evidence="1">
    <location>
        <begin position="1507"/>
        <end position="1525"/>
    </location>
</feature>
<feature type="compositionally biased region" description="Basic and acidic residues" evidence="1">
    <location>
        <begin position="666"/>
        <end position="707"/>
    </location>
</feature>
<feature type="compositionally biased region" description="Basic and acidic residues" evidence="1">
    <location>
        <begin position="1476"/>
        <end position="1492"/>
    </location>
</feature>
<feature type="compositionally biased region" description="Polar residues" evidence="1">
    <location>
        <begin position="21"/>
        <end position="30"/>
    </location>
</feature>
<protein>
    <submittedName>
        <fullName evidence="3">Related to nucleolar rRNA processing protein GAR1</fullName>
    </submittedName>
</protein>
<gene>
    <name evidence="3" type="ORF">DNG_07582</name>
</gene>
<dbReference type="InterPro" id="IPR052743">
    <property type="entry name" value="Glutaminase_GtaA"/>
</dbReference>
<dbReference type="PANTHER" id="PTHR31987:SF11">
    <property type="entry name" value="DUF2433 DOMAIN-CONTAINING PROTEIN"/>
    <property type="match status" value="1"/>
</dbReference>
<feature type="region of interest" description="Disordered" evidence="1">
    <location>
        <begin position="809"/>
        <end position="854"/>
    </location>
</feature>
<dbReference type="Pfam" id="PF25061">
    <property type="entry name" value="RRM_fung"/>
    <property type="match status" value="1"/>
</dbReference>
<organism evidence="3 4">
    <name type="scientific">Cephalotrichum gorgonifer</name>
    <dbReference type="NCBI Taxonomy" id="2041049"/>
    <lineage>
        <taxon>Eukaryota</taxon>
        <taxon>Fungi</taxon>
        <taxon>Dikarya</taxon>
        <taxon>Ascomycota</taxon>
        <taxon>Pezizomycotina</taxon>
        <taxon>Sordariomycetes</taxon>
        <taxon>Hypocreomycetidae</taxon>
        <taxon>Microascales</taxon>
        <taxon>Microascaceae</taxon>
        <taxon>Cephalotrichum</taxon>
    </lineage>
</organism>
<feature type="compositionally biased region" description="Basic and acidic residues" evidence="1">
    <location>
        <begin position="907"/>
        <end position="917"/>
    </location>
</feature>
<feature type="compositionally biased region" description="Polar residues" evidence="1">
    <location>
        <begin position="494"/>
        <end position="511"/>
    </location>
</feature>
<feature type="compositionally biased region" description="Basic and acidic residues" evidence="1">
    <location>
        <begin position="593"/>
        <end position="609"/>
    </location>
</feature>
<feature type="region of interest" description="Disordered" evidence="1">
    <location>
        <begin position="1476"/>
        <end position="1586"/>
    </location>
</feature>
<feature type="compositionally biased region" description="Polar residues" evidence="1">
    <location>
        <begin position="1"/>
        <end position="12"/>
    </location>
</feature>
<feature type="compositionally biased region" description="Basic and acidic residues" evidence="1">
    <location>
        <begin position="626"/>
        <end position="638"/>
    </location>
</feature>
<dbReference type="InterPro" id="IPR056812">
    <property type="entry name" value="RRM_fung"/>
</dbReference>
<feature type="compositionally biased region" description="Pro residues" evidence="1">
    <location>
        <begin position="1322"/>
        <end position="1347"/>
    </location>
</feature>
<name>A0AAE8N2N6_9PEZI</name>
<accession>A0AAE8N2N6</accession>
<feature type="compositionally biased region" description="Low complexity" evidence="1">
    <location>
        <begin position="1572"/>
        <end position="1586"/>
    </location>
</feature>
<feature type="region of interest" description="Disordered" evidence="1">
    <location>
        <begin position="1"/>
        <end position="159"/>
    </location>
</feature>
<feature type="compositionally biased region" description="Basic and acidic residues" evidence="1">
    <location>
        <begin position="885"/>
        <end position="901"/>
    </location>
</feature>
<feature type="compositionally biased region" description="Polar residues" evidence="1">
    <location>
        <begin position="407"/>
        <end position="420"/>
    </location>
</feature>
<evidence type="ECO:0000256" key="1">
    <source>
        <dbReference type="SAM" id="MobiDB-lite"/>
    </source>
</evidence>
<feature type="compositionally biased region" description="Basic and acidic residues" evidence="1">
    <location>
        <begin position="315"/>
        <end position="327"/>
    </location>
</feature>
<dbReference type="SMART" id="SM01327">
    <property type="entry name" value="Zds_C"/>
    <property type="match status" value="1"/>
</dbReference>
<feature type="compositionally biased region" description="Polar residues" evidence="1">
    <location>
        <begin position="534"/>
        <end position="551"/>
    </location>
</feature>
<evidence type="ECO:0000313" key="4">
    <source>
        <dbReference type="Proteomes" id="UP001187682"/>
    </source>
</evidence>
<dbReference type="SUPFAM" id="SSF56300">
    <property type="entry name" value="Metallo-dependent phosphatases"/>
    <property type="match status" value="1"/>
</dbReference>
<feature type="compositionally biased region" description="Basic and acidic residues" evidence="1">
    <location>
        <begin position="817"/>
        <end position="828"/>
    </location>
</feature>
<feature type="region of interest" description="Disordered" evidence="1">
    <location>
        <begin position="719"/>
        <end position="740"/>
    </location>
</feature>
<dbReference type="InterPro" id="IPR018829">
    <property type="entry name" value="DUF2433"/>
</dbReference>
<sequence>MAPTNTSLSRSSAGPPAGIIHTSSRPQQYGGSFASRRGHSNQLSISDPSHHVTETIGTLYDDDDDEDPPQGSFRASTSRPLSYMASSDPEEITRTAGTAMDGRPHLDRSTSDTGLLSPGPVSPGIKKAQTTPARMPSRHGTSSFEPVSATSPTLSLKDVQDDPATSQFTLGNIEHPGDIAQELSNLQALRRMSMDVGNNNDPDMLPFSGLSLSSMAPSGNDDEGDPNRLLWVPARVHPELAPTEFKTFLESRVKSIRRTSGEALLSPDDGLARNNSGSLRRKKSMLSRQVEPTGNIGRGFTDGAEKLGRQQSQGSRRDSDLTLDELVKDPNMVVRRLTQESKMQEGENNSDIILPMAPGGGLRRSTRTTYRKGGSFSKRIASRQAEVGSNGNADTDVLDAPKGYGLTRTQSDPISENFSRPTRPLRKPQKLSRESNNLPEGTTTSSATQGAEETRKTAQNRAFQFDGSVPAPQLAEPLTTSSQDDNSAPRLFPQRSSSQKASTQVMSPADTQQPQQQQQHQPFNDQPPPKSSKRQAATSRIGQSPQPQDSGALTKKGGHTATDPLLKNSGHAPSIDGRANRTDALTYIPTYTPDDRKAEKRGKKDKDDDASSTTSSKSGWKWFKGSADDKKKKEEEKKSKAKTKVFVEAARDNVRLDVIQSSIEKTAPKGREGQLLDREREGTENKPYEEKRKESYHRKTESASRKEKDGSIFSSFFGGSKRKSDKDSASKKGAHTRRVSEAETVVYRPLKPDVDYSWTRFPLLEERAIYRMAHIKLANPRRSLHSQVLLSNFMYNYLAIVQAMHPQMQIPTSPQQRRMEEERRRKEQEQEEEYLAEQQMQQSGGGGDGIDRYTFDYHRDGDQAQYGEAHAADESVDYMDDTHIYEYDEPGDHPGDRDHGHGNGNRDAYDAYGDPRHYNNPTGYLPNGATNLPPGAAPLLPNQGRIIQTGPMRVLCIADVRGNLRSLNELAKQARADHIIHTGDFGFYDDSSLERIAEKTLKHVAQYSPLIPEHVKKAIAAGPSPVKNRFSPSELPLSELPLLLSGELKLDVPVYTVWGACEDVRVLERFRSAEYKVHNLHIIDEARSMLLEIGGVKLRLLGLGGAVVMHKLFDNGEGRTTIAGGQGTMWTTLLQMGELIDTANRVYDPTETRVFITHASPAREGILNQLSVTLKADFSISAGLHFRYGSSYNEFSVNPTLDHYRGKLAASKASFNDVWETVKGEVEPAINQSEGQQNLLKNALQIVEKMPTTAAGGNPFGGPTAGQAALGQVDESAFKNMWNFNLADAAFGWLVLEIQDGRIGTEMRAQGFNFSHRGSKQPPAPVPVQPAPVPSAGPSPNPQPTQPAQPAASRQAPPAPSAKPTGTTPVPPTSQAKKPATPQPAPQATGAKETEAAPPAANGSGGNVPEPSASPAPRTTPQDIIGLFIMNLTSDEQTRDLFAEEDKSKILKIDKWGGQNKVVHFKTTEERDAAMARLPDEFKTRTREDRSRPLVTIFQPRESKSFGRGGGGAGNWGSSGRGGSSNTGSGYRSAGGGGASDSEGARRGGRGGRGGRGERGRGRGRGLKDSGAASPAPSSSTPAPDS</sequence>
<proteinExistence type="predicted"/>
<evidence type="ECO:0000259" key="2">
    <source>
        <dbReference type="SMART" id="SM01327"/>
    </source>
</evidence>
<comment type="caution">
    <text evidence="3">The sequence shown here is derived from an EMBL/GenBank/DDBJ whole genome shotgun (WGS) entry which is preliminary data.</text>
</comment>
<reference evidence="3" key="1">
    <citation type="submission" date="2018-03" db="EMBL/GenBank/DDBJ databases">
        <authorList>
            <person name="Guldener U."/>
        </authorList>
    </citation>
    <scope>NUCLEOTIDE SEQUENCE</scope>
</reference>
<feature type="domain" description="Protein Zds1 C-terminal" evidence="2">
    <location>
        <begin position="750"/>
        <end position="802"/>
    </location>
</feature>
<dbReference type="Pfam" id="PF08632">
    <property type="entry name" value="Zds_C"/>
    <property type="match status" value="1"/>
</dbReference>
<dbReference type="InterPro" id="IPR029052">
    <property type="entry name" value="Metallo-depent_PP-like"/>
</dbReference>
<feature type="region of interest" description="Disordered" evidence="1">
    <location>
        <begin position="264"/>
        <end position="327"/>
    </location>
</feature>
<feature type="region of interest" description="Disordered" evidence="1">
    <location>
        <begin position="339"/>
        <end position="651"/>
    </location>
</feature>
<dbReference type="PANTHER" id="PTHR31987">
    <property type="entry name" value="GLUTAMINASE A-RELATED"/>
    <property type="match status" value="1"/>
</dbReference>
<keyword evidence="4" id="KW-1185">Reference proteome</keyword>
<feature type="region of interest" description="Disordered" evidence="1">
    <location>
        <begin position="665"/>
        <end position="707"/>
    </location>
</feature>
<feature type="region of interest" description="Disordered" evidence="1">
    <location>
        <begin position="885"/>
        <end position="918"/>
    </location>
</feature>
<feature type="compositionally biased region" description="Low complexity" evidence="1">
    <location>
        <begin position="512"/>
        <end position="524"/>
    </location>
</feature>
<dbReference type="EMBL" id="ONZQ02000011">
    <property type="protein sequence ID" value="SPO04897.1"/>
    <property type="molecule type" value="Genomic_DNA"/>
</dbReference>
<dbReference type="Proteomes" id="UP001187682">
    <property type="component" value="Unassembled WGS sequence"/>
</dbReference>